<protein>
    <recommendedName>
        <fullName evidence="1">BTB domain-containing protein</fullName>
    </recommendedName>
</protein>
<dbReference type="InterPro" id="IPR000210">
    <property type="entry name" value="BTB/POZ_dom"/>
</dbReference>
<dbReference type="OrthoDB" id="3357985at2759"/>
<dbReference type="HOGENOM" id="CLU_052397_3_0_1"/>
<reference evidence="3" key="1">
    <citation type="journal article" date="2014" name="Proc. Natl. Acad. Sci. U.S.A.">
        <title>Extensive sampling of basidiomycete genomes demonstrates inadequacy of the white-rot/brown-rot paradigm for wood decay fungi.</title>
        <authorList>
            <person name="Riley R."/>
            <person name="Salamov A.A."/>
            <person name="Brown D.W."/>
            <person name="Nagy L.G."/>
            <person name="Floudas D."/>
            <person name="Held B.W."/>
            <person name="Levasseur A."/>
            <person name="Lombard V."/>
            <person name="Morin E."/>
            <person name="Otillar R."/>
            <person name="Lindquist E.A."/>
            <person name="Sun H."/>
            <person name="LaButti K.M."/>
            <person name="Schmutz J."/>
            <person name="Jabbour D."/>
            <person name="Luo H."/>
            <person name="Baker S.E."/>
            <person name="Pisabarro A.G."/>
            <person name="Walton J.D."/>
            <person name="Blanchette R.A."/>
            <person name="Henrissat B."/>
            <person name="Martin F."/>
            <person name="Cullen D."/>
            <person name="Hibbett D.S."/>
            <person name="Grigoriev I.V."/>
        </authorList>
    </citation>
    <scope>NUCLEOTIDE SEQUENCE [LARGE SCALE GENOMIC DNA]</scope>
    <source>
        <strain evidence="3">MUCL 33604</strain>
    </source>
</reference>
<dbReference type="Gene3D" id="3.30.710.10">
    <property type="entry name" value="Potassium Channel Kv1.1, Chain A"/>
    <property type="match status" value="1"/>
</dbReference>
<dbReference type="Proteomes" id="UP000027265">
    <property type="component" value="Unassembled WGS sequence"/>
</dbReference>
<dbReference type="PROSITE" id="PS50097">
    <property type="entry name" value="BTB"/>
    <property type="match status" value="1"/>
</dbReference>
<dbReference type="STRING" id="933084.A0A067Q0K6"/>
<keyword evidence="3" id="KW-1185">Reference proteome</keyword>
<dbReference type="InterPro" id="IPR011333">
    <property type="entry name" value="SKP1/BTB/POZ_sf"/>
</dbReference>
<accession>A0A067Q0K6</accession>
<dbReference type="SMART" id="SM00225">
    <property type="entry name" value="BTB"/>
    <property type="match status" value="1"/>
</dbReference>
<dbReference type="EMBL" id="KL197714">
    <property type="protein sequence ID" value="KDQ60474.1"/>
    <property type="molecule type" value="Genomic_DNA"/>
</dbReference>
<dbReference type="Pfam" id="PF00651">
    <property type="entry name" value="BTB"/>
    <property type="match status" value="1"/>
</dbReference>
<proteinExistence type="predicted"/>
<dbReference type="InParanoid" id="A0A067Q0K6"/>
<evidence type="ECO:0000313" key="3">
    <source>
        <dbReference type="Proteomes" id="UP000027265"/>
    </source>
</evidence>
<organism evidence="2 3">
    <name type="scientific">Jaapia argillacea MUCL 33604</name>
    <dbReference type="NCBI Taxonomy" id="933084"/>
    <lineage>
        <taxon>Eukaryota</taxon>
        <taxon>Fungi</taxon>
        <taxon>Dikarya</taxon>
        <taxon>Basidiomycota</taxon>
        <taxon>Agaricomycotina</taxon>
        <taxon>Agaricomycetes</taxon>
        <taxon>Agaricomycetidae</taxon>
        <taxon>Jaapiales</taxon>
        <taxon>Jaapiaceae</taxon>
        <taxon>Jaapia</taxon>
    </lineage>
</organism>
<feature type="domain" description="BTB" evidence="1">
    <location>
        <begin position="21"/>
        <end position="97"/>
    </location>
</feature>
<gene>
    <name evidence="2" type="ORF">JAAARDRAFT_174609</name>
</gene>
<dbReference type="AlphaFoldDB" id="A0A067Q0K6"/>
<dbReference type="CDD" id="cd18186">
    <property type="entry name" value="BTB_POZ_ZBTB_KLHL-like"/>
    <property type="match status" value="1"/>
</dbReference>
<name>A0A067Q0K6_9AGAM</name>
<sequence length="280" mass="30804">MTDSPNRLPIPARSPFNHPRADIILRSSDNIDFSTFKNILSLSSPIFNDMFDLPQPSSRSGSQVEKDVVAVVEMVEDGKTLEMLLRFCYPGEDLVMESIEDARELLTAALKYQIDFITSASKKRLLAFAEREPLRVFAISCIAGVNDLAKDAAKFALQKSEAELLPSGVEVLPPELASVSAENLMKLLFYHQVCVGRISKNFDAVFRTLWKPGEGSRCPKCGQNPPPVVPFTAGICPSASTMRRNGEDIPSSRLHAMHVLPHINDVQRHGGVPGEGELLC</sequence>
<dbReference type="SUPFAM" id="SSF54695">
    <property type="entry name" value="POZ domain"/>
    <property type="match status" value="1"/>
</dbReference>
<evidence type="ECO:0000313" key="2">
    <source>
        <dbReference type="EMBL" id="KDQ60474.1"/>
    </source>
</evidence>
<evidence type="ECO:0000259" key="1">
    <source>
        <dbReference type="PROSITE" id="PS50097"/>
    </source>
</evidence>